<feature type="compositionally biased region" description="Basic and acidic residues" evidence="1">
    <location>
        <begin position="62"/>
        <end position="71"/>
    </location>
</feature>
<proteinExistence type="predicted"/>
<protein>
    <submittedName>
        <fullName evidence="2">Uncharacterized protein</fullName>
    </submittedName>
</protein>
<feature type="compositionally biased region" description="Basic residues" evidence="1">
    <location>
        <begin position="72"/>
        <end position="81"/>
    </location>
</feature>
<dbReference type="AlphaFoldDB" id="A0A7D9DJ68"/>
<feature type="region of interest" description="Disordered" evidence="1">
    <location>
        <begin position="1"/>
        <end position="117"/>
    </location>
</feature>
<dbReference type="Proteomes" id="UP001152795">
    <property type="component" value="Unassembled WGS sequence"/>
</dbReference>
<reference evidence="2" key="1">
    <citation type="submission" date="2020-04" db="EMBL/GenBank/DDBJ databases">
        <authorList>
            <person name="Alioto T."/>
            <person name="Alioto T."/>
            <person name="Gomez Garrido J."/>
        </authorList>
    </citation>
    <scope>NUCLEOTIDE SEQUENCE</scope>
    <source>
        <strain evidence="2">A484AB</strain>
    </source>
</reference>
<feature type="compositionally biased region" description="Basic and acidic residues" evidence="1">
    <location>
        <begin position="9"/>
        <end position="20"/>
    </location>
</feature>
<evidence type="ECO:0000256" key="1">
    <source>
        <dbReference type="SAM" id="MobiDB-lite"/>
    </source>
</evidence>
<sequence length="237" mass="26957">MDNELTVTEDAKLSKNEKRKLSNRKAVKKYRAKMTATAVDFKKKESKRVEACRKKRVNNMSAEEKSEYKRKAAERKRTSRQKKSENSTGTSASSPPSTSTSTPTSTPQNPYKRPQSFGKTIRKSLRSLPASPNKRRCVVEGLAKRIGLALDEEMCAAVGPCGRPAVSDDVVASVTQFFYRPDISYTMPGMKDEMTVWEQGQKTKLRKYYLVLFLREAYQVYIESFAGDEHHVKFSKF</sequence>
<keyword evidence="3" id="KW-1185">Reference proteome</keyword>
<comment type="caution">
    <text evidence="2">The sequence shown here is derived from an EMBL/GenBank/DDBJ whole genome shotgun (WGS) entry which is preliminary data.</text>
</comment>
<evidence type="ECO:0000313" key="3">
    <source>
        <dbReference type="Proteomes" id="UP001152795"/>
    </source>
</evidence>
<feature type="compositionally biased region" description="Low complexity" evidence="1">
    <location>
        <begin position="87"/>
        <end position="107"/>
    </location>
</feature>
<dbReference type="EMBL" id="CACRXK020001141">
    <property type="protein sequence ID" value="CAB3987234.1"/>
    <property type="molecule type" value="Genomic_DNA"/>
</dbReference>
<evidence type="ECO:0000313" key="2">
    <source>
        <dbReference type="EMBL" id="CAB3987234.1"/>
    </source>
</evidence>
<accession>A0A7D9DJ68</accession>
<name>A0A7D9DJ68_PARCT</name>
<feature type="compositionally biased region" description="Basic and acidic residues" evidence="1">
    <location>
        <begin position="40"/>
        <end position="52"/>
    </location>
</feature>
<dbReference type="OrthoDB" id="7911103at2759"/>
<gene>
    <name evidence="2" type="ORF">PACLA_8A031394</name>
</gene>
<feature type="compositionally biased region" description="Basic residues" evidence="1">
    <location>
        <begin position="21"/>
        <end position="32"/>
    </location>
</feature>
<organism evidence="2 3">
    <name type="scientific">Paramuricea clavata</name>
    <name type="common">Red gorgonian</name>
    <name type="synonym">Violescent sea-whip</name>
    <dbReference type="NCBI Taxonomy" id="317549"/>
    <lineage>
        <taxon>Eukaryota</taxon>
        <taxon>Metazoa</taxon>
        <taxon>Cnidaria</taxon>
        <taxon>Anthozoa</taxon>
        <taxon>Octocorallia</taxon>
        <taxon>Malacalcyonacea</taxon>
        <taxon>Plexauridae</taxon>
        <taxon>Paramuricea</taxon>
    </lineage>
</organism>